<evidence type="ECO:0008006" key="3">
    <source>
        <dbReference type="Google" id="ProtNLM"/>
    </source>
</evidence>
<dbReference type="EMBL" id="JBIYEW010000003">
    <property type="protein sequence ID" value="MFK4640587.1"/>
    <property type="molecule type" value="Genomic_DNA"/>
</dbReference>
<evidence type="ECO:0000313" key="2">
    <source>
        <dbReference type="Proteomes" id="UP001620520"/>
    </source>
</evidence>
<sequence length="294" mass="31726">MQCDVTAGRDANLYTMFTNVPRRVVSSRIACEGHWFGMTSFRTKSQGECTFARHLLLRRWQSTSYQAGWRFRSDWFQPEVRPVVTSLAANASVPATTAWSLGAARARNGVSIGETMTDFRALFTAAEQSLDVDALQSLAEGWADVAETAPPISCTDVYTGLASKAHFQRRIHEVSGIATGCQRAHALAVISVPNPQESRSHRWTLLALIGDVVKAQLSGTEATAMYLDSAVHVLFPLSEGNLARLSQCRTAIEAVGDGALSPARLDFHPLAGGTAAVSTAATIKAPVLPFFESN</sequence>
<gene>
    <name evidence="1" type="ORF">ABIA52_003476</name>
</gene>
<evidence type="ECO:0000313" key="1">
    <source>
        <dbReference type="EMBL" id="MFK4640587.1"/>
    </source>
</evidence>
<keyword evidence="2" id="KW-1185">Reference proteome</keyword>
<proteinExistence type="predicted"/>
<name>A0ABW8NAH6_9MICC</name>
<dbReference type="Proteomes" id="UP001620520">
    <property type="component" value="Unassembled WGS sequence"/>
</dbReference>
<protein>
    <recommendedName>
        <fullName evidence="3">GGDEF domain-containing protein</fullName>
    </recommendedName>
</protein>
<reference evidence="1 2" key="1">
    <citation type="submission" date="2024-10" db="EMBL/GenBank/DDBJ databases">
        <title>Novel secondary metabolite-producing bacteria for plant disease control.</title>
        <authorList>
            <person name="Chevrette M."/>
        </authorList>
    </citation>
    <scope>NUCLEOTIDE SEQUENCE [LARGE SCALE GENOMIC DNA]</scope>
    <source>
        <strain evidence="1 2">J30 TE3557</strain>
    </source>
</reference>
<comment type="caution">
    <text evidence="1">The sequence shown here is derived from an EMBL/GenBank/DDBJ whole genome shotgun (WGS) entry which is preliminary data.</text>
</comment>
<organism evidence="1 2">
    <name type="scientific">Paenarthrobacter histidinolovorans</name>
    <dbReference type="NCBI Taxonomy" id="43664"/>
    <lineage>
        <taxon>Bacteria</taxon>
        <taxon>Bacillati</taxon>
        <taxon>Actinomycetota</taxon>
        <taxon>Actinomycetes</taxon>
        <taxon>Micrococcales</taxon>
        <taxon>Micrococcaceae</taxon>
        <taxon>Paenarthrobacter</taxon>
    </lineage>
</organism>
<accession>A0ABW8NAH6</accession>